<keyword evidence="2" id="KW-1133">Transmembrane helix</keyword>
<dbReference type="EMBL" id="CM018045">
    <property type="protein sequence ID" value="KAA8527713.1"/>
    <property type="molecule type" value="Genomic_DNA"/>
</dbReference>
<dbReference type="OrthoDB" id="166375at2759"/>
<protein>
    <recommendedName>
        <fullName evidence="3">START domain-containing protein</fullName>
    </recommendedName>
</protein>
<gene>
    <name evidence="4" type="ORF">F0562_035418</name>
</gene>
<feature type="domain" description="START" evidence="3">
    <location>
        <begin position="163"/>
        <end position="352"/>
    </location>
</feature>
<keyword evidence="2" id="KW-0472">Membrane</keyword>
<evidence type="ECO:0000313" key="5">
    <source>
        <dbReference type="Proteomes" id="UP000325577"/>
    </source>
</evidence>
<evidence type="ECO:0000256" key="1">
    <source>
        <dbReference type="SAM" id="MobiDB-lite"/>
    </source>
</evidence>
<feature type="region of interest" description="Disordered" evidence="1">
    <location>
        <begin position="714"/>
        <end position="745"/>
    </location>
</feature>
<sequence length="1090" mass="120381">MEESFFDLVDFVNKPAIIETFVDILLCAVPIWVAVMIGLVIGWSWRPRWTGLVFLGLRSKLRYVWTAPPGFGSRRLWLAFTAFSVGRTLWSRFKGKGKDSVATAAASARESSPLGTAPAVSVERSDSEIMVNGNLETEQNIATENDLEHLLHLLDAKDGEMVWQSLMERSTSNMTYQAWRHEPETGPIVYRSRTVFEDATPELVRDFFWDDEFRPKWDPMLAYFKILEEFPHTGTMIVHWIKKFPFFCSDREYIIGRRIWEAGKTYYCVTKGVPYPALQRRDKPRRVDLYFSSWVIKPVQSRKGDGQLTACEVTLVHHEDMGIPKDVAKLGVRHGMWGTVKKLHSGFRAYQHARKSETVGIRNGHFSLFHSQVLYTAIKSWRRANSIDLRCKRVSCSTGSILSIKPLNQGAGVNAVLSLAKKKSYFLWDVGPSNMILSPPQNITSRGTNDDKPIDERNVVTSQVAFHVESEVGERESLARSPRSSGGTMPVVGSSREPHAGTGGNLEEINTLEGVSPLFINQNGENVKENERNEGRGTCSPNGTQMVDIAEVMEHNAGWENQGTTNFLPLQTDEPRPGMAQSEQLSGEFNKVVMTNPGGRIGDVANGSQTLGFEVALASEVHTVKQCEASDRSPGRRGKELSLLIDEERKTKMKIHGSTCASPLKKLECTAENDLQLPINKDGCGQSQERAPRDKSVPLETSPKISRIHLYKRKGKEKALSDGDVNDRISKEEDDSHESVESCNSGLFSTGKRRWSFEQQLIVGSKRVKKQIQESSASTSLVRQDSSFMNWISNMVKGLTKSNQDEAPSLALTFSRPDDGHESHDPEIITCNKKHDSGSRNMGFQTIFQSLYCSNIKVLGTRMPNGDYPIEGSKELVLADEISGGNITPIAFHEKNEKCQQFLLSGDGEGPSTANIASTREVCKTYSAENKTSCNLACGKARDGVSSSGSSLGKHKTSSAENNNSDPPFEGKAAIHNIGCRSDPLGSLRITRFSSKSHGPSTANIASTREVCKTYSAENKTSCNLACGKARDGVSSSGSSLGKHKTSSAENTTLILHSKGKQQFIILVAEVILLGACGLLDFLQKVMALC</sequence>
<keyword evidence="5" id="KW-1185">Reference proteome</keyword>
<dbReference type="Proteomes" id="UP000325577">
    <property type="component" value="Linkage Group LG21"/>
</dbReference>
<keyword evidence="2" id="KW-0812">Transmembrane</keyword>
<dbReference type="InterPro" id="IPR002913">
    <property type="entry name" value="START_lipid-bd_dom"/>
</dbReference>
<dbReference type="PROSITE" id="PS50848">
    <property type="entry name" value="START"/>
    <property type="match status" value="1"/>
</dbReference>
<dbReference type="FunFam" id="3.30.530.20:FF:000006">
    <property type="entry name" value="StAR-related lipid transfer protein 7, mitochondrial"/>
    <property type="match status" value="1"/>
</dbReference>
<feature type="compositionally biased region" description="Basic and acidic residues" evidence="1">
    <location>
        <begin position="526"/>
        <end position="535"/>
    </location>
</feature>
<dbReference type="InterPro" id="IPR023393">
    <property type="entry name" value="START-like_dom_sf"/>
</dbReference>
<reference evidence="4 5" key="1">
    <citation type="submission" date="2019-09" db="EMBL/GenBank/DDBJ databases">
        <title>A chromosome-level genome assembly of the Chinese tupelo Nyssa sinensis.</title>
        <authorList>
            <person name="Yang X."/>
            <person name="Kang M."/>
            <person name="Yang Y."/>
            <person name="Xiong H."/>
            <person name="Wang M."/>
            <person name="Zhang Z."/>
            <person name="Wang Z."/>
            <person name="Wu H."/>
            <person name="Ma T."/>
            <person name="Liu J."/>
            <person name="Xi Z."/>
        </authorList>
    </citation>
    <scope>NUCLEOTIDE SEQUENCE [LARGE SCALE GENOMIC DNA]</scope>
    <source>
        <strain evidence="4">J267</strain>
        <tissue evidence="4">Leaf</tissue>
    </source>
</reference>
<feature type="transmembrane region" description="Helical" evidence="2">
    <location>
        <begin position="21"/>
        <end position="45"/>
    </location>
</feature>
<organism evidence="4 5">
    <name type="scientific">Nyssa sinensis</name>
    <dbReference type="NCBI Taxonomy" id="561372"/>
    <lineage>
        <taxon>Eukaryota</taxon>
        <taxon>Viridiplantae</taxon>
        <taxon>Streptophyta</taxon>
        <taxon>Embryophyta</taxon>
        <taxon>Tracheophyta</taxon>
        <taxon>Spermatophyta</taxon>
        <taxon>Magnoliopsida</taxon>
        <taxon>eudicotyledons</taxon>
        <taxon>Gunneridae</taxon>
        <taxon>Pentapetalae</taxon>
        <taxon>asterids</taxon>
        <taxon>Cornales</taxon>
        <taxon>Nyssaceae</taxon>
        <taxon>Nyssa</taxon>
    </lineage>
</organism>
<dbReference type="PANTHER" id="PTHR38940:SF4">
    <property type="entry name" value="OS01G0775100 PROTEIN"/>
    <property type="match status" value="1"/>
</dbReference>
<dbReference type="GO" id="GO:0008289">
    <property type="term" value="F:lipid binding"/>
    <property type="evidence" value="ECO:0007669"/>
    <property type="project" value="InterPro"/>
</dbReference>
<evidence type="ECO:0000256" key="2">
    <source>
        <dbReference type="SAM" id="Phobius"/>
    </source>
</evidence>
<proteinExistence type="predicted"/>
<dbReference type="AlphaFoldDB" id="A0A5J5A9R3"/>
<feature type="region of interest" description="Disordered" evidence="1">
    <location>
        <begin position="680"/>
        <end position="702"/>
    </location>
</feature>
<feature type="region of interest" description="Disordered" evidence="1">
    <location>
        <begin position="471"/>
        <end position="517"/>
    </location>
</feature>
<evidence type="ECO:0000259" key="3">
    <source>
        <dbReference type="PROSITE" id="PS50848"/>
    </source>
</evidence>
<dbReference type="Pfam" id="PF01852">
    <property type="entry name" value="START"/>
    <property type="match status" value="1"/>
</dbReference>
<evidence type="ECO:0000313" key="4">
    <source>
        <dbReference type="EMBL" id="KAA8527713.1"/>
    </source>
</evidence>
<accession>A0A5J5A9R3</accession>
<name>A0A5J5A9R3_9ASTE</name>
<feature type="compositionally biased region" description="Basic and acidic residues" evidence="1">
    <location>
        <begin position="717"/>
        <end position="731"/>
    </location>
</feature>
<dbReference type="Gene3D" id="3.30.530.20">
    <property type="match status" value="1"/>
</dbReference>
<dbReference type="SUPFAM" id="SSF55961">
    <property type="entry name" value="Bet v1-like"/>
    <property type="match status" value="1"/>
</dbReference>
<dbReference type="PANTHER" id="PTHR38940">
    <property type="entry name" value="PLUS3 DOMAIN-CONTAINING PROTEIN"/>
    <property type="match status" value="1"/>
</dbReference>
<feature type="region of interest" description="Disordered" evidence="1">
    <location>
        <begin position="524"/>
        <end position="543"/>
    </location>
</feature>
<feature type="region of interest" description="Disordered" evidence="1">
    <location>
        <begin position="945"/>
        <end position="973"/>
    </location>
</feature>
<dbReference type="CDD" id="cd08870">
    <property type="entry name" value="START_STARD2_7-like"/>
    <property type="match status" value="1"/>
</dbReference>